<dbReference type="OrthoDB" id="416585at2759"/>
<dbReference type="GO" id="GO:0001518">
    <property type="term" value="C:voltage-gated sodium channel complex"/>
    <property type="evidence" value="ECO:0007669"/>
    <property type="project" value="TreeGrafter"/>
</dbReference>
<feature type="transmembrane region" description="Helical" evidence="6">
    <location>
        <begin position="1469"/>
        <end position="1487"/>
    </location>
</feature>
<feature type="transmembrane region" description="Helical" evidence="6">
    <location>
        <begin position="1531"/>
        <end position="1547"/>
    </location>
</feature>
<evidence type="ECO:0000313" key="8">
    <source>
        <dbReference type="EMBL" id="GAX78389.1"/>
    </source>
</evidence>
<dbReference type="SUPFAM" id="SSF81324">
    <property type="entry name" value="Voltage-gated potassium channels"/>
    <property type="match status" value="2"/>
</dbReference>
<dbReference type="GO" id="GO:0005509">
    <property type="term" value="F:calcium ion binding"/>
    <property type="evidence" value="ECO:0007669"/>
    <property type="project" value="InterPro"/>
</dbReference>
<dbReference type="PANTHER" id="PTHR10037:SF62">
    <property type="entry name" value="SODIUM CHANNEL PROTEIN 60E"/>
    <property type="match status" value="1"/>
</dbReference>
<dbReference type="Proteomes" id="UP000232323">
    <property type="component" value="Unassembled WGS sequence"/>
</dbReference>
<keyword evidence="4 6" id="KW-0472">Membrane</keyword>
<dbReference type="EMBL" id="BEGY01000032">
    <property type="protein sequence ID" value="GAX78389.1"/>
    <property type="molecule type" value="Genomic_DNA"/>
</dbReference>
<feature type="compositionally biased region" description="Low complexity" evidence="5">
    <location>
        <begin position="234"/>
        <end position="249"/>
    </location>
</feature>
<feature type="region of interest" description="Disordered" evidence="5">
    <location>
        <begin position="278"/>
        <end position="304"/>
    </location>
</feature>
<evidence type="ECO:0000256" key="3">
    <source>
        <dbReference type="ARBA" id="ARBA00022989"/>
    </source>
</evidence>
<feature type="compositionally biased region" description="Polar residues" evidence="5">
    <location>
        <begin position="112"/>
        <end position="121"/>
    </location>
</feature>
<proteinExistence type="predicted"/>
<feature type="region of interest" description="Disordered" evidence="5">
    <location>
        <begin position="561"/>
        <end position="591"/>
    </location>
</feature>
<feature type="region of interest" description="Disordered" evidence="5">
    <location>
        <begin position="448"/>
        <end position="528"/>
    </location>
</feature>
<feature type="transmembrane region" description="Helical" evidence="6">
    <location>
        <begin position="1589"/>
        <end position="1614"/>
    </location>
</feature>
<feature type="region of interest" description="Disordered" evidence="5">
    <location>
        <begin position="905"/>
        <end position="925"/>
    </location>
</feature>
<name>A0A250X633_9CHLO</name>
<feature type="region of interest" description="Disordered" evidence="5">
    <location>
        <begin position="1022"/>
        <end position="1106"/>
    </location>
</feature>
<dbReference type="PANTHER" id="PTHR10037">
    <property type="entry name" value="VOLTAGE-GATED CATION CHANNEL CALCIUM AND SODIUM"/>
    <property type="match status" value="1"/>
</dbReference>
<dbReference type="InterPro" id="IPR043203">
    <property type="entry name" value="VGCC_Ca_Na"/>
</dbReference>
<feature type="region of interest" description="Disordered" evidence="5">
    <location>
        <begin position="112"/>
        <end position="139"/>
    </location>
</feature>
<feature type="region of interest" description="Disordered" evidence="5">
    <location>
        <begin position="772"/>
        <end position="793"/>
    </location>
</feature>
<dbReference type="Gene3D" id="1.10.287.70">
    <property type="match status" value="3"/>
</dbReference>
<feature type="domain" description="EF-hand" evidence="7">
    <location>
        <begin position="1722"/>
        <end position="1756"/>
    </location>
</feature>
<feature type="transmembrane region" description="Helical" evidence="6">
    <location>
        <begin position="1499"/>
        <end position="1519"/>
    </location>
</feature>
<dbReference type="PROSITE" id="PS50222">
    <property type="entry name" value="EF_HAND_2"/>
    <property type="match status" value="1"/>
</dbReference>
<dbReference type="Pfam" id="PF00520">
    <property type="entry name" value="Ion_trans"/>
    <property type="match status" value="3"/>
</dbReference>
<feature type="transmembrane region" description="Helical" evidence="6">
    <location>
        <begin position="1265"/>
        <end position="1293"/>
    </location>
</feature>
<feature type="compositionally biased region" description="Polar residues" evidence="5">
    <location>
        <begin position="812"/>
        <end position="826"/>
    </location>
</feature>
<feature type="transmembrane region" description="Helical" evidence="6">
    <location>
        <begin position="1681"/>
        <end position="1705"/>
    </location>
</feature>
<sequence length="2052" mass="223128">MGMHIFGGIYLSIIWPNFDTFFNSLVSTFNILNLENYQNQWGSVAHTLGWGPAAYYIIWILIGKYICVHLFLAVMLEAFEAKYDGGIGAGGTLGSRAGSMISGLKQSLNSFRSQGSENSVKSIKEASPPDSPRSVPVPQLSNPQKAAILPFKTTDSVIPLVQETLAQGSLQLAPTKKIDHDLVRSKGVFAVKLHGMEAKRESPSQHNAFSPFSLDSARAGSSIWESPHAEKSNGGLPHPSASPASALPGDGDMHPVGNQVVEGDILVDLLSNSAREKSVGHKSNTVLGHANLGSSGDCDGGEEKELGLSDEVHQSGSGAGKYRARQVPMVDSAQSMSPPTRHSNRSSEGISEAVGMSFVGVHAVNAVTAVAGPVVESVASSTASLSTTRQLSMAHMKNSFKVGGGIGRFRLSHPAGPLGEAYEDDVPEVAEGGHRFPELPSISQMPVAPADALRPPSSAQPAVREASRRSSIAETWRPIPDPLAPPSYSSTLLGPLDDPSNLQKWQAIPPQLPPSSPASSRAPTATHRRRSALALMQESYGHKDPLGQGLEQLLMETQAALSTASSSARRRSSVVPYPPSGPREVQPSQLSNESLAYTHAHRAHNHLQQQGTTGSGPSRLSLDDLEGALAEFRNVQPSRSSTAADARRASLSRQGLRLSQDTGTTLAPASSVLLAAGNDSAAAPPPHQLPTSPTGPLQHQSCQGPITASSAVFPLFPEEDRAVSVLQLREELVFQRQIGDIPPKPRFPQRAFATPEPCEEVTAMHFEMPSTLKGSEAHQQQGEGMTSEGRSPSPFLVPVLKLGKVSAAAGSPESSLLSGRSQSANSARRRETEGTAIHPSGFSQVNQQQQHVGIVSAHVQSYAGADARRSSEIEVIGSVAFTSALYTPALVPGIHPPPPRAEAGLNAVGSPSSANSPTVSATSPTVSAPTVTAACRSPIVFSGRSSRLSTCSDVLGGSDFGAVIKSRRRSLEIIEGLARKETERLSMTEFVNLREKVGVKAAASGGMTSLCDWEEGVGVNGRAAAGVPSTPGASSPVPPREGDLPPSHPAELEPSSKERLSVGSDVDISGDDSCKSVDSVEGKDSAGQRGRAGNQRMRRKGMSSEEAFRRRQSLRNGAVAIEGSGLAFWYFDEDHPLRVRVYDLVTNKYFDYLMFLVIILNCICMAMEGPFVTPGSAYDKFLNWCEVAFTIIFGVEAVLKIFAFTFTKYIKEAQNQVDFFVLFISAMVLALQALLANASAAQGLRALRAVKPLRMLTRSAGMRMVFKSIVLSLAAMANVSLVLIIFFIIFAILGTQLFMGLLGSCNDPSVSGIDTCVGNFTENGVDVNRTWSTPFPNFDNVGNSLFTCFLVVTLNGYTQTMMETMDAPSQAGLQPQWMINRGAFFWYVAFVFIVAFCLLNLYIGVIFSQFTKIRQMNQGSAFLTNDQQEWAELTKMVFKLKPNERVLLPRNLIRNWSYRFAINPHFDNFIMFIVSFNLCMLSATHYGESQEQLLLSDQLNFFFTSAYILEALLRIAALGWKTYWIDDWNKFDMFLVLLAVLDIALASEHLKFLKALRTLRALKLLRLLLISNIKWVAKGAQNVKSMINVMVTSIPGFANVMALIGLVIFMYAYVGVYFFGKVKWDQGINEHVNFENFGNAVIILIRTATMDNWVDILLDCMQTPGVAGCSYQLGNCGNAAAIPYFVTYIIIVAFILLSLFTAVIVETFEVTHNQEDWKLSPQALDHFAQLWSEYDDGSGTIDPSELEVLLSRLDPPLGLGPTADNKDVLRFVYDLDIPLLKGRVPFHKTAFELVKRVSQSKIPDGAIKSQLDKLTRAFLKGLDKDELLNFSTAVVVARIQRKWKAYIRAIKLRRSKAWRLERCQGNPRYSDIDVQGLGLRYRCYKEAALAQRWQKGGIDYVASETYALRAESRWLFNPQYNSQGVHWEAQAISGPMHHSSHMAAFRNISPGDIEPVALSPRHSRPPAQLMAGLQGKWGRLKARLWMGVSAYPNSAIRPELSDGVTMVRQANGHLKEAEGLEEEKRMPSQTTSVHGGQWLLLGTDGKLHNGKA</sequence>
<feature type="region of interest" description="Disordered" evidence="5">
    <location>
        <begin position="810"/>
        <end position="841"/>
    </location>
</feature>
<keyword evidence="2 6" id="KW-0812">Transmembrane</keyword>
<evidence type="ECO:0000256" key="2">
    <source>
        <dbReference type="ARBA" id="ARBA00022692"/>
    </source>
</evidence>
<evidence type="ECO:0000256" key="4">
    <source>
        <dbReference type="ARBA" id="ARBA00023136"/>
    </source>
</evidence>
<evidence type="ECO:0000256" key="5">
    <source>
        <dbReference type="SAM" id="MobiDB-lite"/>
    </source>
</evidence>
<feature type="region of interest" description="Disordered" evidence="5">
    <location>
        <begin position="632"/>
        <end position="662"/>
    </location>
</feature>
<feature type="compositionally biased region" description="Polar residues" evidence="5">
    <location>
        <begin position="777"/>
        <end position="790"/>
    </location>
</feature>
<dbReference type="InterPro" id="IPR027359">
    <property type="entry name" value="Volt_channel_dom_sf"/>
</dbReference>
<feature type="transmembrane region" description="Helical" evidence="6">
    <location>
        <begin position="1152"/>
        <end position="1172"/>
    </location>
</feature>
<feature type="compositionally biased region" description="Low complexity" evidence="5">
    <location>
        <begin position="638"/>
        <end position="653"/>
    </location>
</feature>
<feature type="compositionally biased region" description="Basic and acidic residues" evidence="5">
    <location>
        <begin position="1050"/>
        <end position="1060"/>
    </location>
</feature>
<feature type="compositionally biased region" description="Low complexity" evidence="5">
    <location>
        <begin position="910"/>
        <end position="925"/>
    </location>
</feature>
<feature type="transmembrane region" description="Helical" evidence="6">
    <location>
        <begin position="1384"/>
        <end position="1407"/>
    </location>
</feature>
<dbReference type="InterPro" id="IPR002048">
    <property type="entry name" value="EF_hand_dom"/>
</dbReference>
<feature type="compositionally biased region" description="Polar residues" evidence="5">
    <location>
        <begin position="689"/>
        <end position="703"/>
    </location>
</feature>
<evidence type="ECO:0000256" key="6">
    <source>
        <dbReference type="SAM" id="Phobius"/>
    </source>
</evidence>
<comment type="caution">
    <text evidence="8">The sequence shown here is derived from an EMBL/GenBank/DDBJ whole genome shotgun (WGS) entry which is preliminary data.</text>
</comment>
<comment type="subcellular location">
    <subcellularLocation>
        <location evidence="1">Membrane</location>
        <topology evidence="1">Multi-pass membrane protein</topology>
    </subcellularLocation>
</comment>
<evidence type="ECO:0000259" key="7">
    <source>
        <dbReference type="PROSITE" id="PS50222"/>
    </source>
</evidence>
<gene>
    <name evidence="8" type="ORF">CEUSTIGMA_g5831.t1</name>
</gene>
<organism evidence="8 9">
    <name type="scientific">Chlamydomonas eustigma</name>
    <dbReference type="NCBI Taxonomy" id="1157962"/>
    <lineage>
        <taxon>Eukaryota</taxon>
        <taxon>Viridiplantae</taxon>
        <taxon>Chlorophyta</taxon>
        <taxon>core chlorophytes</taxon>
        <taxon>Chlorophyceae</taxon>
        <taxon>CS clade</taxon>
        <taxon>Chlamydomonadales</taxon>
        <taxon>Chlamydomonadaceae</taxon>
        <taxon>Chlamydomonas</taxon>
    </lineage>
</organism>
<feature type="region of interest" description="Disordered" evidence="5">
    <location>
        <begin position="678"/>
        <end position="703"/>
    </location>
</feature>
<feature type="region of interest" description="Disordered" evidence="5">
    <location>
        <begin position="225"/>
        <end position="258"/>
    </location>
</feature>
<keyword evidence="3 6" id="KW-1133">Transmembrane helix</keyword>
<dbReference type="STRING" id="1157962.A0A250X633"/>
<dbReference type="GO" id="GO:0005248">
    <property type="term" value="F:voltage-gated sodium channel activity"/>
    <property type="evidence" value="ECO:0007669"/>
    <property type="project" value="TreeGrafter"/>
</dbReference>
<evidence type="ECO:0000256" key="1">
    <source>
        <dbReference type="ARBA" id="ARBA00004141"/>
    </source>
</evidence>
<reference evidence="8 9" key="1">
    <citation type="submission" date="2017-08" db="EMBL/GenBank/DDBJ databases">
        <title>Acidophilic green algal genome provides insights into adaptation to an acidic environment.</title>
        <authorList>
            <person name="Hirooka S."/>
            <person name="Hirose Y."/>
            <person name="Kanesaki Y."/>
            <person name="Higuchi S."/>
            <person name="Fujiwara T."/>
            <person name="Onuma R."/>
            <person name="Era A."/>
            <person name="Ohbayashi R."/>
            <person name="Uzuka A."/>
            <person name="Nozaki H."/>
            <person name="Yoshikawa H."/>
            <person name="Miyagishima S.Y."/>
        </authorList>
    </citation>
    <scope>NUCLEOTIDE SEQUENCE [LARGE SCALE GENOMIC DNA]</scope>
    <source>
        <strain evidence="8 9">NIES-2499</strain>
    </source>
</reference>
<dbReference type="Gene3D" id="1.20.120.350">
    <property type="entry name" value="Voltage-gated potassium channels. Chain C"/>
    <property type="match status" value="2"/>
</dbReference>
<evidence type="ECO:0000313" key="9">
    <source>
        <dbReference type="Proteomes" id="UP000232323"/>
    </source>
</evidence>
<dbReference type="Gene3D" id="1.10.238.10">
    <property type="entry name" value="EF-hand"/>
    <property type="match status" value="1"/>
</dbReference>
<keyword evidence="9" id="KW-1185">Reference proteome</keyword>
<accession>A0A250X633</accession>
<feature type="compositionally biased region" description="Basic and acidic residues" evidence="5">
    <location>
        <begin position="1072"/>
        <end position="1086"/>
    </location>
</feature>
<feature type="transmembrane region" description="Helical" evidence="6">
    <location>
        <begin position="53"/>
        <end position="76"/>
    </location>
</feature>
<dbReference type="InterPro" id="IPR005821">
    <property type="entry name" value="Ion_trans_dom"/>
</dbReference>
<feature type="transmembrane region" description="Helical" evidence="6">
    <location>
        <begin position="1219"/>
        <end position="1244"/>
    </location>
</feature>
<protein>
    <recommendedName>
        <fullName evidence="7">EF-hand domain-containing protein</fullName>
    </recommendedName>
</protein>
<feature type="transmembrane region" description="Helical" evidence="6">
    <location>
        <begin position="1184"/>
        <end position="1207"/>
    </location>
</feature>